<proteinExistence type="predicted"/>
<reference evidence="1 2" key="2">
    <citation type="journal article" date="2019" name="G3 (Bethesda)">
        <title>Hybrid Assembly of the Genome of the Entomopathogenic Nematode Steinernema carpocapsae Identifies the X-Chromosome.</title>
        <authorList>
            <person name="Serra L."/>
            <person name="Macchietto M."/>
            <person name="Macias-Munoz A."/>
            <person name="McGill C.J."/>
            <person name="Rodriguez I.M."/>
            <person name="Rodriguez B."/>
            <person name="Murad R."/>
            <person name="Mortazavi A."/>
        </authorList>
    </citation>
    <scope>NUCLEOTIDE SEQUENCE [LARGE SCALE GENOMIC DNA]</scope>
    <source>
        <strain evidence="1 2">ALL</strain>
    </source>
</reference>
<keyword evidence="2" id="KW-1185">Reference proteome</keyword>
<protein>
    <submittedName>
        <fullName evidence="1">Uncharacterized protein</fullName>
    </submittedName>
</protein>
<reference evidence="1 2" key="1">
    <citation type="journal article" date="2015" name="Genome Biol.">
        <title>Comparative genomics of Steinernema reveals deeply conserved gene regulatory networks.</title>
        <authorList>
            <person name="Dillman A.R."/>
            <person name="Macchietto M."/>
            <person name="Porter C.F."/>
            <person name="Rogers A."/>
            <person name="Williams B."/>
            <person name="Antoshechkin I."/>
            <person name="Lee M.M."/>
            <person name="Goodwin Z."/>
            <person name="Lu X."/>
            <person name="Lewis E.E."/>
            <person name="Goodrich-Blair H."/>
            <person name="Stock S.P."/>
            <person name="Adams B.J."/>
            <person name="Sternberg P.W."/>
            <person name="Mortazavi A."/>
        </authorList>
    </citation>
    <scope>NUCLEOTIDE SEQUENCE [LARGE SCALE GENOMIC DNA]</scope>
    <source>
        <strain evidence="1 2">ALL</strain>
    </source>
</reference>
<evidence type="ECO:0000313" key="2">
    <source>
        <dbReference type="Proteomes" id="UP000298663"/>
    </source>
</evidence>
<dbReference type="AlphaFoldDB" id="A0A4U5MTK3"/>
<sequence>MTSQDTKPEHRILCLWRERTIRVGKGRTTAQRVAIKQLKKKRTCEVVARWRRWRLRHLRGGRTCQHCRRAREEFRQRFVIIVDVLG</sequence>
<gene>
    <name evidence="1" type="ORF">L596_020450</name>
</gene>
<name>A0A4U5MTK3_STECR</name>
<dbReference type="EMBL" id="AZBU02000006">
    <property type="protein sequence ID" value="TKR73099.1"/>
    <property type="molecule type" value="Genomic_DNA"/>
</dbReference>
<dbReference type="Proteomes" id="UP000298663">
    <property type="component" value="Unassembled WGS sequence"/>
</dbReference>
<evidence type="ECO:0000313" key="1">
    <source>
        <dbReference type="EMBL" id="TKR73099.1"/>
    </source>
</evidence>
<accession>A0A4U5MTK3</accession>
<organism evidence="1 2">
    <name type="scientific">Steinernema carpocapsae</name>
    <name type="common">Entomopathogenic nematode</name>
    <dbReference type="NCBI Taxonomy" id="34508"/>
    <lineage>
        <taxon>Eukaryota</taxon>
        <taxon>Metazoa</taxon>
        <taxon>Ecdysozoa</taxon>
        <taxon>Nematoda</taxon>
        <taxon>Chromadorea</taxon>
        <taxon>Rhabditida</taxon>
        <taxon>Tylenchina</taxon>
        <taxon>Panagrolaimomorpha</taxon>
        <taxon>Strongyloidoidea</taxon>
        <taxon>Steinernematidae</taxon>
        <taxon>Steinernema</taxon>
    </lineage>
</organism>
<comment type="caution">
    <text evidence="1">The sequence shown here is derived from an EMBL/GenBank/DDBJ whole genome shotgun (WGS) entry which is preliminary data.</text>
</comment>